<dbReference type="EMBL" id="RJJE01000017">
    <property type="protein sequence ID" value="RNI28133.1"/>
    <property type="molecule type" value="Genomic_DNA"/>
</dbReference>
<dbReference type="OrthoDB" id="9815677at2"/>
<gene>
    <name evidence="2" type="primary">cutC</name>
    <name evidence="3" type="ORF">EFA69_18840</name>
</gene>
<dbReference type="Gene3D" id="3.20.20.380">
    <property type="entry name" value="Copper homeostasis (CutC) domain"/>
    <property type="match status" value="1"/>
</dbReference>
<evidence type="ECO:0000256" key="1">
    <source>
        <dbReference type="ARBA" id="ARBA00007768"/>
    </source>
</evidence>
<keyword evidence="4" id="KW-1185">Reference proteome</keyword>
<comment type="caution">
    <text evidence="2">Once thought to be involved in copper homeostasis, experiments in E.coli have shown this is not the case.</text>
</comment>
<dbReference type="PANTHER" id="PTHR12598:SF0">
    <property type="entry name" value="COPPER HOMEOSTASIS PROTEIN CUTC HOMOLOG"/>
    <property type="match status" value="1"/>
</dbReference>
<accession>A0A3M9MTB3</accession>
<evidence type="ECO:0000256" key="2">
    <source>
        <dbReference type="HAMAP-Rule" id="MF_00795"/>
    </source>
</evidence>
<dbReference type="HAMAP" id="MF_00795">
    <property type="entry name" value="CutC"/>
    <property type="match status" value="1"/>
</dbReference>
<dbReference type="Proteomes" id="UP000271010">
    <property type="component" value="Unassembled WGS sequence"/>
</dbReference>
<dbReference type="InterPro" id="IPR036822">
    <property type="entry name" value="CutC-like_dom_sf"/>
</dbReference>
<evidence type="ECO:0000313" key="3">
    <source>
        <dbReference type="EMBL" id="RNI28133.1"/>
    </source>
</evidence>
<dbReference type="InterPro" id="IPR005627">
    <property type="entry name" value="CutC-like"/>
</dbReference>
<dbReference type="FunFam" id="3.20.20.380:FF:000001">
    <property type="entry name" value="Copper homeostasis protein CutC"/>
    <property type="match status" value="1"/>
</dbReference>
<dbReference type="GO" id="GO:0005737">
    <property type="term" value="C:cytoplasm"/>
    <property type="evidence" value="ECO:0007669"/>
    <property type="project" value="UniProtKB-SubCell"/>
</dbReference>
<comment type="caution">
    <text evidence="3">The sequence shown here is derived from an EMBL/GenBank/DDBJ whole genome shotgun (WGS) entry which is preliminary data.</text>
</comment>
<dbReference type="AlphaFoldDB" id="A0A3M9MTB3"/>
<sequence length="261" mass="28601">MGKASSKPRYSLEICVDSVASAVAAEQGGAQRIELCDYLACGGTTPSAGMISLVREKISIPIHVLIRPRRGDFLYSKEEMEIMKRDIQVCQKVGADGVVIGLLTKHGDIDIAQTEELINAAGSLRVTFHRAFDLARNPLEALDQLLQLNIDRLLTSGQQETALQGVSLLKELQVQAGEKMKIMPGGGVTPENVKEIIQSTGVNEVHASVRRRVQGEMVFQKDYPPMSGNSPLSEFEQMIADVEQVRKIRQLLDELSSEEAT</sequence>
<comment type="similarity">
    <text evidence="1 2">Belongs to the CutC family.</text>
</comment>
<proteinExistence type="inferred from homology"/>
<organism evidence="3 4">
    <name type="scientific">Rufibacter immobilis</name>
    <dbReference type="NCBI Taxonomy" id="1348778"/>
    <lineage>
        <taxon>Bacteria</taxon>
        <taxon>Pseudomonadati</taxon>
        <taxon>Bacteroidota</taxon>
        <taxon>Cytophagia</taxon>
        <taxon>Cytophagales</taxon>
        <taxon>Hymenobacteraceae</taxon>
        <taxon>Rufibacter</taxon>
    </lineage>
</organism>
<evidence type="ECO:0000313" key="4">
    <source>
        <dbReference type="Proteomes" id="UP000271010"/>
    </source>
</evidence>
<dbReference type="SUPFAM" id="SSF110395">
    <property type="entry name" value="CutC-like"/>
    <property type="match status" value="1"/>
</dbReference>
<name>A0A3M9MTB3_9BACT</name>
<keyword evidence="2" id="KW-0963">Cytoplasm</keyword>
<dbReference type="PANTHER" id="PTHR12598">
    <property type="entry name" value="COPPER HOMEOSTASIS PROTEIN CUTC"/>
    <property type="match status" value="1"/>
</dbReference>
<dbReference type="RefSeq" id="WP_123134601.1">
    <property type="nucleotide sequence ID" value="NZ_RJJE01000017.1"/>
</dbReference>
<protein>
    <recommendedName>
        <fullName evidence="2">PF03932 family protein CutC</fullName>
    </recommendedName>
</protein>
<dbReference type="Pfam" id="PF03932">
    <property type="entry name" value="CutC"/>
    <property type="match status" value="1"/>
</dbReference>
<comment type="subcellular location">
    <subcellularLocation>
        <location evidence="2">Cytoplasm</location>
    </subcellularLocation>
</comment>
<dbReference type="GO" id="GO:0005507">
    <property type="term" value="F:copper ion binding"/>
    <property type="evidence" value="ECO:0007669"/>
    <property type="project" value="TreeGrafter"/>
</dbReference>
<reference evidence="3 4" key="1">
    <citation type="submission" date="2018-11" db="EMBL/GenBank/DDBJ databases">
        <title>Rufibacter latericius sp. nov., isolated from water in Baiyang Lake.</title>
        <authorList>
            <person name="Yang Y."/>
        </authorList>
    </citation>
    <scope>NUCLEOTIDE SEQUENCE [LARGE SCALE GENOMIC DNA]</scope>
    <source>
        <strain evidence="3 4">MCC P1</strain>
    </source>
</reference>